<dbReference type="InterPro" id="IPR024413">
    <property type="entry name" value="Phage_phiKZ_Orf92_int-head"/>
</dbReference>
<proteinExistence type="predicted"/>
<evidence type="ECO:0000313" key="1">
    <source>
        <dbReference type="EMBL" id="QBZ70610.1"/>
    </source>
</evidence>
<accession>A0A4D6DW78</accession>
<sequence>MSTELLKSMYAGVEDISSGVMSEDSIYAAAVMGGEGFLDSVKKGAQATIAWIKQLLNNILDAILFWFGGRDTVKRKLDELKRSKFFSMFKSDITNKVEKVTLPAVAIAWNFVEDIIETEYQDFHNDKLKETPEIRSFFVTVNALADSLSKYCKAAKHSPSEDHLNLEPHLQEVRKCVEAGRKLVTALDKEKEPDQGIIKNINGCVVKLGKATNVMISAMKTVSKGLDELSNKAAAKAIYSRSMQTAIESGSNNRIKSAIQAEIEDSRKSPEEINEIIALLEKDMPDVFDPYEESTLAKELAPKSEWSGKTYELQSAYYMMNGSKKRLHHLRDIRNYLHENKIDGF</sequence>
<gene>
    <name evidence="1" type="ORF">pETSU_029</name>
</gene>
<keyword evidence="2" id="KW-1185">Reference proteome</keyword>
<reference evidence="1 2" key="1">
    <citation type="submission" date="2019-03" db="EMBL/GenBank/DDBJ databases">
        <authorList>
            <person name="Kim S.G."/>
            <person name="Park S.C."/>
        </authorList>
    </citation>
    <scope>NUCLEOTIDE SEQUENCE [LARGE SCALE GENOMIC DNA]</scope>
</reference>
<evidence type="ECO:0000313" key="2">
    <source>
        <dbReference type="Proteomes" id="UP000297195"/>
    </source>
</evidence>
<dbReference type="Pfam" id="PF12699">
    <property type="entry name" value="phiKZ_IP"/>
    <property type="match status" value="1"/>
</dbReference>
<protein>
    <submittedName>
        <fullName evidence="1">Zn-ribbon domain containing protein</fullName>
    </submittedName>
</protein>
<dbReference type="Proteomes" id="UP000297195">
    <property type="component" value="Segment"/>
</dbReference>
<dbReference type="EMBL" id="MK689364">
    <property type="protein sequence ID" value="QBZ70610.1"/>
    <property type="molecule type" value="Genomic_DNA"/>
</dbReference>
<organism evidence="1 2">
    <name type="scientific">Edwardsiella phage pEt-SU</name>
    <dbReference type="NCBI Taxonomy" id="2562142"/>
    <lineage>
        <taxon>Viruses</taxon>
        <taxon>Duplodnaviria</taxon>
        <taxon>Heunggongvirae</taxon>
        <taxon>Uroviricota</taxon>
        <taxon>Caudoviricetes</taxon>
        <taxon>Chimalliviridae</taxon>
        <taxon>Petsuvirus</taxon>
        <taxon>Petsuvirus pEtSU</taxon>
    </lineage>
</organism>
<name>A0A4D6DW78_9CAUD</name>